<keyword evidence="6 7" id="KW-0472">Membrane</keyword>
<dbReference type="RefSeq" id="WP_246342687.1">
    <property type="nucleotide sequence ID" value="NZ_CP053892.1"/>
</dbReference>
<feature type="transmembrane region" description="Helical" evidence="7">
    <location>
        <begin position="416"/>
        <end position="435"/>
    </location>
</feature>
<feature type="transmembrane region" description="Helical" evidence="7">
    <location>
        <begin position="210"/>
        <end position="229"/>
    </location>
</feature>
<feature type="transmembrane region" description="Helical" evidence="7">
    <location>
        <begin position="145"/>
        <end position="173"/>
    </location>
</feature>
<evidence type="ECO:0000256" key="3">
    <source>
        <dbReference type="ARBA" id="ARBA00022475"/>
    </source>
</evidence>
<proteinExistence type="predicted"/>
<dbReference type="Gene3D" id="1.20.1720.10">
    <property type="entry name" value="Multidrug resistance protein D"/>
    <property type="match status" value="1"/>
</dbReference>
<keyword evidence="4 7" id="KW-0812">Transmembrane</keyword>
<evidence type="ECO:0000256" key="7">
    <source>
        <dbReference type="SAM" id="Phobius"/>
    </source>
</evidence>
<feature type="transmembrane region" description="Helical" evidence="7">
    <location>
        <begin position="86"/>
        <end position="104"/>
    </location>
</feature>
<reference evidence="9 10" key="1">
    <citation type="submission" date="2020-05" db="EMBL/GenBank/DDBJ databases">
        <title>Actinomadura verrucosospora NRRL-B18236 (PFL_A860) Genome sequencing and assembly.</title>
        <authorList>
            <person name="Samborskyy M."/>
        </authorList>
    </citation>
    <scope>NUCLEOTIDE SEQUENCE [LARGE SCALE GENOMIC DNA]</scope>
    <source>
        <strain evidence="9 10">NRRL:B18236</strain>
    </source>
</reference>
<dbReference type="NCBIfam" id="TIGR00711">
    <property type="entry name" value="efflux_EmrB"/>
    <property type="match status" value="1"/>
</dbReference>
<feature type="transmembrane region" description="Helical" evidence="7">
    <location>
        <begin position="307"/>
        <end position="329"/>
    </location>
</feature>
<dbReference type="SUPFAM" id="SSF103473">
    <property type="entry name" value="MFS general substrate transporter"/>
    <property type="match status" value="1"/>
</dbReference>
<evidence type="ECO:0000313" key="10">
    <source>
        <dbReference type="Proteomes" id="UP000501240"/>
    </source>
</evidence>
<comment type="subcellular location">
    <subcellularLocation>
        <location evidence="1">Cell membrane</location>
        <topology evidence="1">Multi-pass membrane protein</topology>
    </subcellularLocation>
</comment>
<evidence type="ECO:0000256" key="4">
    <source>
        <dbReference type="ARBA" id="ARBA00022692"/>
    </source>
</evidence>
<keyword evidence="3" id="KW-1003">Cell membrane</keyword>
<dbReference type="Proteomes" id="UP000501240">
    <property type="component" value="Chromosome"/>
</dbReference>
<dbReference type="Pfam" id="PF07690">
    <property type="entry name" value="MFS_1"/>
    <property type="match status" value="1"/>
</dbReference>
<dbReference type="EMBL" id="CP053892">
    <property type="protein sequence ID" value="QKG19467.1"/>
    <property type="molecule type" value="Genomic_DNA"/>
</dbReference>
<dbReference type="InterPro" id="IPR004638">
    <property type="entry name" value="EmrB-like"/>
</dbReference>
<dbReference type="InterPro" id="IPR011701">
    <property type="entry name" value="MFS"/>
</dbReference>
<dbReference type="PROSITE" id="PS50850">
    <property type="entry name" value="MFS"/>
    <property type="match status" value="1"/>
</dbReference>
<evidence type="ECO:0000313" key="9">
    <source>
        <dbReference type="EMBL" id="QKG19467.1"/>
    </source>
</evidence>
<feature type="transmembrane region" description="Helical" evidence="7">
    <location>
        <begin position="447"/>
        <end position="468"/>
    </location>
</feature>
<dbReference type="Gene3D" id="1.20.1250.20">
    <property type="entry name" value="MFS general substrate transporter like domains"/>
    <property type="match status" value="1"/>
</dbReference>
<gene>
    <name evidence="9" type="ORF">ACTIVE_1103</name>
</gene>
<dbReference type="PANTHER" id="PTHR42718">
    <property type="entry name" value="MAJOR FACILITATOR SUPERFAMILY MULTIDRUG TRANSPORTER MFSC"/>
    <property type="match status" value="1"/>
</dbReference>
<feature type="transmembrane region" description="Helical" evidence="7">
    <location>
        <begin position="179"/>
        <end position="198"/>
    </location>
</feature>
<feature type="transmembrane region" description="Helical" evidence="7">
    <location>
        <begin position="21"/>
        <end position="43"/>
    </location>
</feature>
<evidence type="ECO:0000256" key="6">
    <source>
        <dbReference type="ARBA" id="ARBA00023136"/>
    </source>
</evidence>
<dbReference type="GO" id="GO:0022857">
    <property type="term" value="F:transmembrane transporter activity"/>
    <property type="evidence" value="ECO:0007669"/>
    <property type="project" value="InterPro"/>
</dbReference>
<evidence type="ECO:0000256" key="5">
    <source>
        <dbReference type="ARBA" id="ARBA00022989"/>
    </source>
</evidence>
<evidence type="ECO:0000256" key="1">
    <source>
        <dbReference type="ARBA" id="ARBA00004651"/>
    </source>
</evidence>
<dbReference type="InterPro" id="IPR036259">
    <property type="entry name" value="MFS_trans_sf"/>
</dbReference>
<protein>
    <submittedName>
        <fullName evidence="9">EmrB/QacA subfamily drug resistance transporter</fullName>
    </submittedName>
</protein>
<dbReference type="InterPro" id="IPR020846">
    <property type="entry name" value="MFS_dom"/>
</dbReference>
<keyword evidence="2" id="KW-0813">Transport</keyword>
<dbReference type="PRINTS" id="PR01036">
    <property type="entry name" value="TCRTETB"/>
</dbReference>
<feature type="transmembrane region" description="Helical" evidence="7">
    <location>
        <begin position="278"/>
        <end position="301"/>
    </location>
</feature>
<evidence type="ECO:0000259" key="8">
    <source>
        <dbReference type="PROSITE" id="PS50850"/>
    </source>
</evidence>
<dbReference type="GO" id="GO:0005886">
    <property type="term" value="C:plasma membrane"/>
    <property type="evidence" value="ECO:0007669"/>
    <property type="project" value="UniProtKB-SubCell"/>
</dbReference>
<feature type="domain" description="Major facilitator superfamily (MFS) profile" evidence="8">
    <location>
        <begin position="21"/>
        <end position="473"/>
    </location>
</feature>
<feature type="transmembrane region" description="Helical" evidence="7">
    <location>
        <begin position="241"/>
        <end position="257"/>
    </location>
</feature>
<dbReference type="PANTHER" id="PTHR42718:SF39">
    <property type="entry name" value="ACTINORHODIN TRANSPORTER-RELATED"/>
    <property type="match status" value="1"/>
</dbReference>
<name>A0A7D4A3L2_ACTVE</name>
<accession>A0A7D4A3L2</accession>
<dbReference type="AlphaFoldDB" id="A0A7D4A3L2"/>
<feature type="transmembrane region" description="Helical" evidence="7">
    <location>
        <begin position="55"/>
        <end position="74"/>
    </location>
</feature>
<evidence type="ECO:0000256" key="2">
    <source>
        <dbReference type="ARBA" id="ARBA00022448"/>
    </source>
</evidence>
<feature type="transmembrane region" description="Helical" evidence="7">
    <location>
        <begin position="366"/>
        <end position="388"/>
    </location>
</feature>
<sequence length="492" mass="50546">MRTEATAGAGQEGGVQRPWRALSVCLVAAFMTLLDVSIVNVALPSIKQGLHASEAGLQWILSGYALTFGLVLVPAGRLGDARSRRAVFMTGLALFTASSALAGIAPTMTWLVLARLLQGVAGGILNPQVAGLIQQLFQGGERGRAFGALGAVIGIATAAGPLLGGGIIALAGHAEGWRWVFYVNIPVGVAALFLAWRLLPPPVRGENQGLDPPGVLLLGAGVVCVLLPLVQEQQWHGNLKWLLILAGVLLIAAFVAWERRARTPMVDLGLFRLRSYALGSAIALLYFAGFTAIFFIFTLYLQNGLSYSALEAGLAITPFAVGSGVAAAVGGRIVARYGRPLVAAGLAAVTVGLAAAWVAVELEPGRGVGLATALPLLFAGLGSGLVIAPNQTITLSEVHFTQGGSAAGVLQTGQRVGTATGIAAVGSVFFSALAGTHGDWAGAFRRGLVVILVFVVLALAAAVADLLAGRRARSAALAQRDAQEHGQAREGC</sequence>
<keyword evidence="5 7" id="KW-1133">Transmembrane helix</keyword>
<organism evidence="9 10">
    <name type="scientific">Actinomadura verrucosospora</name>
    <dbReference type="NCBI Taxonomy" id="46165"/>
    <lineage>
        <taxon>Bacteria</taxon>
        <taxon>Bacillati</taxon>
        <taxon>Actinomycetota</taxon>
        <taxon>Actinomycetes</taxon>
        <taxon>Streptosporangiales</taxon>
        <taxon>Thermomonosporaceae</taxon>
        <taxon>Actinomadura</taxon>
    </lineage>
</organism>
<keyword evidence="10" id="KW-1185">Reference proteome</keyword>
<feature type="transmembrane region" description="Helical" evidence="7">
    <location>
        <begin position="341"/>
        <end position="360"/>
    </location>
</feature>
<dbReference type="CDD" id="cd17321">
    <property type="entry name" value="MFS_MMR_MDR_like"/>
    <property type="match status" value="1"/>
</dbReference>